<evidence type="ECO:0000313" key="9">
    <source>
        <dbReference type="Proteomes" id="UP000248863"/>
    </source>
</evidence>
<dbReference type="InterPro" id="IPR019874">
    <property type="entry name" value="RF_methyltr_PrmC"/>
</dbReference>
<organism evidence="8 9">
    <name type="scientific">Rhodoplanes elegans</name>
    <dbReference type="NCBI Taxonomy" id="29408"/>
    <lineage>
        <taxon>Bacteria</taxon>
        <taxon>Pseudomonadati</taxon>
        <taxon>Pseudomonadota</taxon>
        <taxon>Alphaproteobacteria</taxon>
        <taxon>Hyphomicrobiales</taxon>
        <taxon>Nitrobacteraceae</taxon>
        <taxon>Rhodoplanes</taxon>
    </lineage>
</organism>
<dbReference type="GO" id="GO:0003676">
    <property type="term" value="F:nucleic acid binding"/>
    <property type="evidence" value="ECO:0007669"/>
    <property type="project" value="InterPro"/>
</dbReference>
<gene>
    <name evidence="5 8" type="primary">prmC</name>
    <name evidence="8" type="ORF">CH338_10715</name>
</gene>
<evidence type="ECO:0000256" key="4">
    <source>
        <dbReference type="ARBA" id="ARBA00048391"/>
    </source>
</evidence>
<feature type="binding site" evidence="5">
    <location>
        <position position="199"/>
    </location>
    <ligand>
        <name>S-adenosyl-L-methionine</name>
        <dbReference type="ChEBI" id="CHEBI:59789"/>
    </ligand>
</feature>
<dbReference type="InterPro" id="IPR050320">
    <property type="entry name" value="N5-glutamine_MTase"/>
</dbReference>
<comment type="function">
    <text evidence="5">Methylates the class 1 translation termination release factors RF1/PrfA and RF2/PrfB on the glutamine residue of the universally conserved GGQ motif.</text>
</comment>
<feature type="binding site" evidence="5">
    <location>
        <position position="156"/>
    </location>
    <ligand>
        <name>S-adenosyl-L-methionine</name>
        <dbReference type="ChEBI" id="CHEBI:59789"/>
    </ligand>
</feature>
<comment type="caution">
    <text evidence="5">Lacks conserved residue(s) required for the propagation of feature annotation.</text>
</comment>
<dbReference type="SUPFAM" id="SSF53335">
    <property type="entry name" value="S-adenosyl-L-methionine-dependent methyltransferases"/>
    <property type="match status" value="1"/>
</dbReference>
<dbReference type="PROSITE" id="PS00092">
    <property type="entry name" value="N6_MTASE"/>
    <property type="match status" value="1"/>
</dbReference>
<dbReference type="NCBIfam" id="TIGR00536">
    <property type="entry name" value="hemK_fam"/>
    <property type="match status" value="1"/>
</dbReference>
<reference evidence="8 9" key="1">
    <citation type="submission" date="2017-07" db="EMBL/GenBank/DDBJ databases">
        <title>Draft Genome Sequences of Select Purple Nonsulfur Bacteria.</title>
        <authorList>
            <person name="Lasarre B."/>
            <person name="Mckinlay J.B."/>
        </authorList>
    </citation>
    <scope>NUCLEOTIDE SEQUENCE [LARGE SCALE GENOMIC DNA]</scope>
    <source>
        <strain evidence="8 9">DSM 11907</strain>
    </source>
</reference>
<comment type="caution">
    <text evidence="8">The sequence shown here is derived from an EMBL/GenBank/DDBJ whole genome shotgun (WGS) entry which is preliminary data.</text>
</comment>
<evidence type="ECO:0000256" key="2">
    <source>
        <dbReference type="ARBA" id="ARBA00022679"/>
    </source>
</evidence>
<dbReference type="OrthoDB" id="9800643at2"/>
<protein>
    <recommendedName>
        <fullName evidence="5">Release factor glutamine methyltransferase</fullName>
        <shortName evidence="5">RF MTase</shortName>
        <ecNumber evidence="5">2.1.1.297</ecNumber>
    </recommendedName>
    <alternativeName>
        <fullName evidence="5">N5-glutamine methyltransferase PrmC</fullName>
    </alternativeName>
    <alternativeName>
        <fullName evidence="5">Protein-(glutamine-N5) MTase PrmC</fullName>
    </alternativeName>
    <alternativeName>
        <fullName evidence="5">Protein-glutamine N-methyltransferase PrmC</fullName>
    </alternativeName>
</protein>
<evidence type="ECO:0000256" key="3">
    <source>
        <dbReference type="ARBA" id="ARBA00022691"/>
    </source>
</evidence>
<dbReference type="Pfam" id="PF17827">
    <property type="entry name" value="PrmC_N"/>
    <property type="match status" value="1"/>
</dbReference>
<keyword evidence="9" id="KW-1185">Reference proteome</keyword>
<dbReference type="RefSeq" id="WP_111357108.1">
    <property type="nucleotide sequence ID" value="NZ_NHSK01000083.1"/>
</dbReference>
<dbReference type="HAMAP" id="MF_02126">
    <property type="entry name" value="RF_methyltr_PrmC"/>
    <property type="match status" value="1"/>
</dbReference>
<dbReference type="Gene3D" id="1.10.8.10">
    <property type="entry name" value="DNA helicase RuvA subunit, C-terminal domain"/>
    <property type="match status" value="1"/>
</dbReference>
<proteinExistence type="inferred from homology"/>
<dbReference type="EC" id="2.1.1.297" evidence="5"/>
<keyword evidence="1 5" id="KW-0489">Methyltransferase</keyword>
<dbReference type="EMBL" id="NPEU01000093">
    <property type="protein sequence ID" value="RAI39035.1"/>
    <property type="molecule type" value="Genomic_DNA"/>
</dbReference>
<dbReference type="InterPro" id="IPR040758">
    <property type="entry name" value="PrmC_N"/>
</dbReference>
<dbReference type="NCBIfam" id="TIGR03534">
    <property type="entry name" value="RF_mod_PrmC"/>
    <property type="match status" value="1"/>
</dbReference>
<dbReference type="Gene3D" id="3.40.50.150">
    <property type="entry name" value="Vaccinia Virus protein VP39"/>
    <property type="match status" value="1"/>
</dbReference>
<evidence type="ECO:0000313" key="8">
    <source>
        <dbReference type="EMBL" id="RAI39035.1"/>
    </source>
</evidence>
<dbReference type="PANTHER" id="PTHR18895">
    <property type="entry name" value="HEMK METHYLTRANSFERASE"/>
    <property type="match status" value="1"/>
</dbReference>
<dbReference type="Pfam" id="PF05175">
    <property type="entry name" value="MTS"/>
    <property type="match status" value="1"/>
</dbReference>
<feature type="binding site" evidence="5">
    <location>
        <begin position="199"/>
        <end position="202"/>
    </location>
    <ligand>
        <name>substrate</name>
    </ligand>
</feature>
<keyword evidence="2 5" id="KW-0808">Transferase</keyword>
<dbReference type="InterPro" id="IPR029063">
    <property type="entry name" value="SAM-dependent_MTases_sf"/>
</dbReference>
<dbReference type="GO" id="GO:0102559">
    <property type="term" value="F:peptide chain release factor N(5)-glutamine methyltransferase activity"/>
    <property type="evidence" value="ECO:0007669"/>
    <property type="project" value="UniProtKB-EC"/>
</dbReference>
<dbReference type="InterPro" id="IPR002052">
    <property type="entry name" value="DNA_methylase_N6_adenine_CS"/>
</dbReference>
<keyword evidence="3 5" id="KW-0949">S-adenosyl-L-methionine</keyword>
<comment type="catalytic activity">
    <reaction evidence="4 5">
        <text>L-glutaminyl-[peptide chain release factor] + S-adenosyl-L-methionine = N(5)-methyl-L-glutaminyl-[peptide chain release factor] + S-adenosyl-L-homocysteine + H(+)</text>
        <dbReference type="Rhea" id="RHEA:42896"/>
        <dbReference type="Rhea" id="RHEA-COMP:10271"/>
        <dbReference type="Rhea" id="RHEA-COMP:10272"/>
        <dbReference type="ChEBI" id="CHEBI:15378"/>
        <dbReference type="ChEBI" id="CHEBI:30011"/>
        <dbReference type="ChEBI" id="CHEBI:57856"/>
        <dbReference type="ChEBI" id="CHEBI:59789"/>
        <dbReference type="ChEBI" id="CHEBI:61891"/>
        <dbReference type="EC" id="2.1.1.297"/>
    </reaction>
</comment>
<dbReference type="InterPro" id="IPR004556">
    <property type="entry name" value="HemK-like"/>
</dbReference>
<feature type="domain" description="Methyltransferase small" evidence="6">
    <location>
        <begin position="125"/>
        <end position="204"/>
    </location>
</feature>
<dbReference type="AlphaFoldDB" id="A0A327KNV9"/>
<dbReference type="GO" id="GO:0032259">
    <property type="term" value="P:methylation"/>
    <property type="evidence" value="ECO:0007669"/>
    <property type="project" value="UniProtKB-KW"/>
</dbReference>
<dbReference type="InterPro" id="IPR007848">
    <property type="entry name" value="Small_mtfrase_dom"/>
</dbReference>
<sequence>MARVIVAAGCTVAAARRAVAAALRAGSLDTPDLDARLLVGHALGLDHAGLARVADRILTDAEADHVNVLAARRVAREPVARILGRTEFWSLPLVVTPDVLDPRPDTETVVTAALAAIDARGDRRAVHRIADLGTGSGALLLALLRELPGAFGIGTDTSVAALTVARENAGRLGLSERARFVGCDYGSALAGGLDLVVSNPPYIRTADIAALDPEVRDFDPRAALDGGEDGLAAYRTIAGDAIRLLAPGGTLVVEVGHDQAVAVAALFDTAGLVRSGGPYQDFSGHFRAVMAHRQT</sequence>
<feature type="binding site" evidence="5">
    <location>
        <begin position="133"/>
        <end position="137"/>
    </location>
    <ligand>
        <name>S-adenosyl-L-methionine</name>
        <dbReference type="ChEBI" id="CHEBI:59789"/>
    </ligand>
</feature>
<dbReference type="Proteomes" id="UP000248863">
    <property type="component" value="Unassembled WGS sequence"/>
</dbReference>
<dbReference type="PANTHER" id="PTHR18895:SF74">
    <property type="entry name" value="MTRF1L RELEASE FACTOR GLUTAMINE METHYLTRANSFERASE"/>
    <property type="match status" value="1"/>
</dbReference>
<evidence type="ECO:0000256" key="1">
    <source>
        <dbReference type="ARBA" id="ARBA00022603"/>
    </source>
</evidence>
<evidence type="ECO:0000259" key="7">
    <source>
        <dbReference type="Pfam" id="PF17827"/>
    </source>
</evidence>
<evidence type="ECO:0000259" key="6">
    <source>
        <dbReference type="Pfam" id="PF05175"/>
    </source>
</evidence>
<accession>A0A327KNV9</accession>
<comment type="similarity">
    <text evidence="5">Belongs to the protein N5-glutamine methyltransferase family. PrmC subfamily.</text>
</comment>
<feature type="domain" description="Release factor glutamine methyltransferase N-terminal" evidence="7">
    <location>
        <begin position="15"/>
        <end position="84"/>
    </location>
</feature>
<name>A0A327KNV9_9BRAD</name>
<evidence type="ECO:0000256" key="5">
    <source>
        <dbReference type="HAMAP-Rule" id="MF_02126"/>
    </source>
</evidence>